<evidence type="ECO:0000313" key="2">
    <source>
        <dbReference type="EMBL" id="QEX18821.1"/>
    </source>
</evidence>
<organism evidence="2 3">
    <name type="scientific">Hypericibacter terrae</name>
    <dbReference type="NCBI Taxonomy" id="2602015"/>
    <lineage>
        <taxon>Bacteria</taxon>
        <taxon>Pseudomonadati</taxon>
        <taxon>Pseudomonadota</taxon>
        <taxon>Alphaproteobacteria</taxon>
        <taxon>Rhodospirillales</taxon>
        <taxon>Dongiaceae</taxon>
        <taxon>Hypericibacter</taxon>
    </lineage>
</organism>
<keyword evidence="1" id="KW-0175">Coiled coil</keyword>
<reference evidence="2 3" key="1">
    <citation type="submission" date="2019-08" db="EMBL/GenBank/DDBJ databases">
        <title>Hyperibacter terrae gen. nov., sp. nov. and Hyperibacter viscosus sp. nov., two new members in the family Rhodospirillaceae isolated from the rhizosphere of Hypericum perforatum.</title>
        <authorList>
            <person name="Noviana Z."/>
        </authorList>
    </citation>
    <scope>NUCLEOTIDE SEQUENCE [LARGE SCALE GENOMIC DNA]</scope>
    <source>
        <strain evidence="2 3">R5913</strain>
    </source>
</reference>
<gene>
    <name evidence="2" type="ORF">FRZ44_41320</name>
</gene>
<sequence length="102" mass="11163">MLASEERIGSRFSGCVAGRIKGLLGNDRMTKLAQALDHLDVALQRLEQAIDSRERHSHADRSAIESELNALRAAHSALQGEARSVYSRIDQIIARLKAAAEV</sequence>
<dbReference type="EMBL" id="CP042906">
    <property type="protein sequence ID" value="QEX18821.1"/>
    <property type="molecule type" value="Genomic_DNA"/>
</dbReference>
<dbReference type="KEGG" id="htq:FRZ44_41320"/>
<proteinExistence type="predicted"/>
<feature type="coiled-coil region" evidence="1">
    <location>
        <begin position="29"/>
        <end position="81"/>
    </location>
</feature>
<evidence type="ECO:0008006" key="4">
    <source>
        <dbReference type="Google" id="ProtNLM"/>
    </source>
</evidence>
<keyword evidence="3" id="KW-1185">Reference proteome</keyword>
<dbReference type="AlphaFoldDB" id="A0A5J6MNK9"/>
<protein>
    <recommendedName>
        <fullName evidence="4">DUF4164 domain-containing protein</fullName>
    </recommendedName>
</protein>
<accession>A0A5J6MNK9</accession>
<evidence type="ECO:0000313" key="3">
    <source>
        <dbReference type="Proteomes" id="UP000326202"/>
    </source>
</evidence>
<evidence type="ECO:0000256" key="1">
    <source>
        <dbReference type="SAM" id="Coils"/>
    </source>
</evidence>
<name>A0A5J6MNK9_9PROT</name>
<dbReference type="Proteomes" id="UP000326202">
    <property type="component" value="Chromosome"/>
</dbReference>